<feature type="domain" description="SGNH hydrolase-type esterase" evidence="3">
    <location>
        <begin position="90"/>
        <end position="250"/>
    </location>
</feature>
<accession>A0A928YSW5</accession>
<dbReference type="PANTHER" id="PTHR30383">
    <property type="entry name" value="THIOESTERASE 1/PROTEASE 1/LYSOPHOSPHOLIPASE L1"/>
    <property type="match status" value="1"/>
</dbReference>
<evidence type="ECO:0000313" key="4">
    <source>
        <dbReference type="EMBL" id="MBE8716399.1"/>
    </source>
</evidence>
<keyword evidence="2" id="KW-0732">Signal</keyword>
<comment type="caution">
    <text evidence="4">The sequence shown here is derived from an EMBL/GenBank/DDBJ whole genome shotgun (WGS) entry which is preliminary data.</text>
</comment>
<dbReference type="GO" id="GO:0004622">
    <property type="term" value="F:phosphatidylcholine lysophospholipase activity"/>
    <property type="evidence" value="ECO:0007669"/>
    <property type="project" value="TreeGrafter"/>
</dbReference>
<name>A0A928YSW5_9GAMM</name>
<feature type="signal peptide" evidence="2">
    <location>
        <begin position="1"/>
        <end position="20"/>
    </location>
</feature>
<evidence type="ECO:0000256" key="1">
    <source>
        <dbReference type="SAM" id="MobiDB-lite"/>
    </source>
</evidence>
<dbReference type="PROSITE" id="PS51257">
    <property type="entry name" value="PROKAR_LIPOPROTEIN"/>
    <property type="match status" value="1"/>
</dbReference>
<dbReference type="RefSeq" id="WP_193907443.1">
    <property type="nucleotide sequence ID" value="NZ_PRDL01000001.1"/>
</dbReference>
<feature type="region of interest" description="Disordered" evidence="1">
    <location>
        <begin position="32"/>
        <end position="59"/>
    </location>
</feature>
<dbReference type="SUPFAM" id="SSF52266">
    <property type="entry name" value="SGNH hydrolase"/>
    <property type="match status" value="1"/>
</dbReference>
<feature type="chain" id="PRO_5036723383" evidence="2">
    <location>
        <begin position="21"/>
        <end position="267"/>
    </location>
</feature>
<organism evidence="4 5">
    <name type="scientific">Cellvibrio polysaccharolyticus</name>
    <dbReference type="NCBI Taxonomy" id="2082724"/>
    <lineage>
        <taxon>Bacteria</taxon>
        <taxon>Pseudomonadati</taxon>
        <taxon>Pseudomonadota</taxon>
        <taxon>Gammaproteobacteria</taxon>
        <taxon>Cellvibrionales</taxon>
        <taxon>Cellvibrionaceae</taxon>
        <taxon>Cellvibrio</taxon>
    </lineage>
</organism>
<feature type="compositionally biased region" description="Low complexity" evidence="1">
    <location>
        <begin position="33"/>
        <end position="46"/>
    </location>
</feature>
<dbReference type="Gene3D" id="3.40.50.1110">
    <property type="entry name" value="SGNH hydrolase"/>
    <property type="match status" value="1"/>
</dbReference>
<evidence type="ECO:0000259" key="3">
    <source>
        <dbReference type="Pfam" id="PF13472"/>
    </source>
</evidence>
<dbReference type="InterPro" id="IPR013830">
    <property type="entry name" value="SGNH_hydro"/>
</dbReference>
<reference evidence="4" key="1">
    <citation type="submission" date="2018-07" db="EMBL/GenBank/DDBJ databases">
        <title>Genome assembly of strain Ka43.</title>
        <authorList>
            <person name="Kukolya J."/>
            <person name="Nagy I."/>
            <person name="Horvath B."/>
            <person name="Toth A."/>
        </authorList>
    </citation>
    <scope>NUCLEOTIDE SEQUENCE</scope>
    <source>
        <strain evidence="4">KB43</strain>
    </source>
</reference>
<proteinExistence type="predicted"/>
<protein>
    <submittedName>
        <fullName evidence="4">Mucin-desulfating sulfatase</fullName>
    </submittedName>
</protein>
<dbReference type="PANTHER" id="PTHR30383:SF5">
    <property type="entry name" value="SGNH HYDROLASE-TYPE ESTERASE DOMAIN-CONTAINING PROTEIN"/>
    <property type="match status" value="1"/>
</dbReference>
<dbReference type="EMBL" id="PRDL01000001">
    <property type="protein sequence ID" value="MBE8716399.1"/>
    <property type="molecule type" value="Genomic_DNA"/>
</dbReference>
<dbReference type="Pfam" id="PF13472">
    <property type="entry name" value="Lipase_GDSL_2"/>
    <property type="match status" value="1"/>
</dbReference>
<sequence>MTYRSILSLKSLPVVCGLLAALMLAGCSKDASDTSATTTPATEAAANNGPKATTPKPRDQEYEWMSVAEWHERFQDDVKIAKEGNVGLLFVGDSITQGWPSPLWENSFGAYNPANFGIGGDHTGNVLWRLQNTDLSNLHPKVIVLLIGVNNFFHNNDQPEDVFQGVKAVVDLLRIEFPDAKILLNGILPHKENADDPMRQMIIETNQKILTLGDHTHIYYRDYGSLFLAEDGSIPKELMPDSLHPAEPGYVIWADAMLPQIQVWMEE</sequence>
<dbReference type="InterPro" id="IPR036514">
    <property type="entry name" value="SGNH_hydro_sf"/>
</dbReference>
<dbReference type="InterPro" id="IPR051532">
    <property type="entry name" value="Ester_Hydrolysis_Enzymes"/>
</dbReference>
<evidence type="ECO:0000313" key="5">
    <source>
        <dbReference type="Proteomes" id="UP000652567"/>
    </source>
</evidence>
<gene>
    <name evidence="4" type="ORF">C4F51_04275</name>
</gene>
<dbReference type="AlphaFoldDB" id="A0A928YSW5"/>
<keyword evidence="5" id="KW-1185">Reference proteome</keyword>
<dbReference type="Proteomes" id="UP000652567">
    <property type="component" value="Unassembled WGS sequence"/>
</dbReference>
<evidence type="ECO:0000256" key="2">
    <source>
        <dbReference type="SAM" id="SignalP"/>
    </source>
</evidence>